<keyword evidence="2" id="KW-1185">Reference proteome</keyword>
<name>A0ACC6K3M9_9PSED</name>
<evidence type="ECO:0000313" key="2">
    <source>
        <dbReference type="Proteomes" id="UP001259587"/>
    </source>
</evidence>
<sequence>MNSANYLLIDGVLRPDALSTLYQRTEALEIEPLYLKTRWAAVHDLGPILVSIQGATSLIDETLDTAAGRPDASLLHSDASIGSVADHLRCFIAPPDVLGGNGLLRFADPLVTRHWLDSYQDAHLDEVFGPISTWHVPETVHAWERIEQPVWRSFSRQATHPVTLDSLGMLGESQLSALDQAARWTLIEQLYRSLEKRLPRHLARVDNGQLGRWFNERLDDAQAWGLVSKRSLAIWVECSLSWGDDFISNPSGPYQQWLARTPDAHRLAPELRIQQMDIYCQSLESNKDA</sequence>
<proteinExistence type="predicted"/>
<comment type="caution">
    <text evidence="1">The sequence shown here is derived from an EMBL/GenBank/DDBJ whole genome shotgun (WGS) entry which is preliminary data.</text>
</comment>
<protein>
    <submittedName>
        <fullName evidence="1">Uncharacterized protein</fullName>
    </submittedName>
</protein>
<dbReference type="Proteomes" id="UP001259587">
    <property type="component" value="Unassembled WGS sequence"/>
</dbReference>
<evidence type="ECO:0000313" key="1">
    <source>
        <dbReference type="EMBL" id="MDR6713061.1"/>
    </source>
</evidence>
<organism evidence="1 2">
    <name type="scientific">Pseudomonas hunanensis</name>
    <dbReference type="NCBI Taxonomy" id="1247546"/>
    <lineage>
        <taxon>Bacteria</taxon>
        <taxon>Pseudomonadati</taxon>
        <taxon>Pseudomonadota</taxon>
        <taxon>Gammaproteobacteria</taxon>
        <taxon>Pseudomonadales</taxon>
        <taxon>Pseudomonadaceae</taxon>
        <taxon>Pseudomonas</taxon>
    </lineage>
</organism>
<accession>A0ACC6K3M9</accession>
<dbReference type="EMBL" id="JAVDTH010000013">
    <property type="protein sequence ID" value="MDR6713061.1"/>
    <property type="molecule type" value="Genomic_DNA"/>
</dbReference>
<gene>
    <name evidence="1" type="ORF">J2W83_002663</name>
</gene>
<reference evidence="1" key="1">
    <citation type="submission" date="2023-07" db="EMBL/GenBank/DDBJ databases">
        <title>Sorghum-associated microbial communities from plants grown in Nebraska, USA.</title>
        <authorList>
            <person name="Schachtman D."/>
        </authorList>
    </citation>
    <scope>NUCLEOTIDE SEQUENCE</scope>
    <source>
        <strain evidence="1">BE56</strain>
    </source>
</reference>